<evidence type="ECO:0000259" key="2">
    <source>
        <dbReference type="Pfam" id="PF12192"/>
    </source>
</evidence>
<evidence type="ECO:0000256" key="1">
    <source>
        <dbReference type="SAM" id="SignalP"/>
    </source>
</evidence>
<evidence type="ECO:0000313" key="4">
    <source>
        <dbReference type="Proteomes" id="UP001063166"/>
    </source>
</evidence>
<accession>A0A9P3URN0</accession>
<protein>
    <recommendedName>
        <fullName evidence="2">Fungal calcium binding protein domain-containing protein</fullName>
    </recommendedName>
</protein>
<reference evidence="3" key="1">
    <citation type="submission" date="2022-07" db="EMBL/GenBank/DDBJ databases">
        <title>The genome of Lyophyllum shimeji provides insight into the initial evolution of ectomycorrhizal fungal genome.</title>
        <authorList>
            <person name="Kobayashi Y."/>
            <person name="Shibata T."/>
            <person name="Hirakawa H."/>
            <person name="Shigenobu S."/>
            <person name="Nishiyama T."/>
            <person name="Yamada A."/>
            <person name="Hasebe M."/>
            <person name="Kawaguchi M."/>
        </authorList>
    </citation>
    <scope>NUCLEOTIDE SEQUENCE</scope>
    <source>
        <strain evidence="3">AT787</strain>
    </source>
</reference>
<feature type="chain" id="PRO_5040197570" description="Fungal calcium binding protein domain-containing protein" evidence="1">
    <location>
        <begin position="22"/>
        <end position="134"/>
    </location>
</feature>
<dbReference type="AlphaFoldDB" id="A0A9P3URN0"/>
<dbReference type="Gene3D" id="1.10.1740.120">
    <property type="match status" value="1"/>
</dbReference>
<name>A0A9P3URN0_LYOSH</name>
<organism evidence="3 4">
    <name type="scientific">Lyophyllum shimeji</name>
    <name type="common">Hon-shimeji</name>
    <name type="synonym">Tricholoma shimeji</name>
    <dbReference type="NCBI Taxonomy" id="47721"/>
    <lineage>
        <taxon>Eukaryota</taxon>
        <taxon>Fungi</taxon>
        <taxon>Dikarya</taxon>
        <taxon>Basidiomycota</taxon>
        <taxon>Agaricomycotina</taxon>
        <taxon>Agaricomycetes</taxon>
        <taxon>Agaricomycetidae</taxon>
        <taxon>Agaricales</taxon>
        <taxon>Tricholomatineae</taxon>
        <taxon>Lyophyllaceae</taxon>
        <taxon>Lyophyllum</taxon>
    </lineage>
</organism>
<proteinExistence type="predicted"/>
<keyword evidence="1" id="KW-0732">Signal</keyword>
<feature type="domain" description="Fungal calcium binding protein" evidence="2">
    <location>
        <begin position="31"/>
        <end position="84"/>
    </location>
</feature>
<keyword evidence="4" id="KW-1185">Reference proteome</keyword>
<evidence type="ECO:0000313" key="3">
    <source>
        <dbReference type="EMBL" id="GLB45279.1"/>
    </source>
</evidence>
<sequence length="134" mass="13407">MKFSALSLFLAFFTFFSAVTALPSGHTFMRASCDIGKCVAALAPTVVGCVAAAAKKGADIARDASCLAAAANVVENFPASCDSCLTEFDIAGKAKSAANAVEHAAGAAAKEAGHLVDEAGNVVGKIGSEIGSFF</sequence>
<comment type="caution">
    <text evidence="3">The sequence shown here is derived from an EMBL/GenBank/DDBJ whole genome shotgun (WGS) entry which is preliminary data.</text>
</comment>
<dbReference type="EMBL" id="BRPK01000021">
    <property type="protein sequence ID" value="GLB45279.1"/>
    <property type="molecule type" value="Genomic_DNA"/>
</dbReference>
<gene>
    <name evidence="3" type="ORF">LshimejAT787_2100390</name>
</gene>
<dbReference type="Proteomes" id="UP001063166">
    <property type="component" value="Unassembled WGS sequence"/>
</dbReference>
<feature type="signal peptide" evidence="1">
    <location>
        <begin position="1"/>
        <end position="21"/>
    </location>
</feature>
<dbReference type="InterPro" id="IPR022013">
    <property type="entry name" value="CBP"/>
</dbReference>
<dbReference type="Pfam" id="PF12192">
    <property type="entry name" value="CBP"/>
    <property type="match status" value="1"/>
</dbReference>
<dbReference type="OrthoDB" id="3056193at2759"/>